<protein>
    <submittedName>
        <fullName evidence="2">Uncharacterized protein</fullName>
    </submittedName>
</protein>
<dbReference type="EMBL" id="BPLR01011466">
    <property type="protein sequence ID" value="GIY46697.1"/>
    <property type="molecule type" value="Genomic_DNA"/>
</dbReference>
<sequence length="93" mass="10407">MPLTEVTEIQLTTTSPTNHDSTLTSPLEEHVSSWHTKGHDVKKYCFRRPSSPTTIIVVDYSHSCSAVLLKTVQKSYSNSCQLQSFAVQEVLQP</sequence>
<feature type="compositionally biased region" description="Polar residues" evidence="1">
    <location>
        <begin position="7"/>
        <end position="24"/>
    </location>
</feature>
<dbReference type="Proteomes" id="UP001054945">
    <property type="component" value="Unassembled WGS sequence"/>
</dbReference>
<name>A0AAV4TP02_CAEEX</name>
<evidence type="ECO:0000313" key="3">
    <source>
        <dbReference type="Proteomes" id="UP001054945"/>
    </source>
</evidence>
<reference evidence="2 3" key="1">
    <citation type="submission" date="2021-06" db="EMBL/GenBank/DDBJ databases">
        <title>Caerostris extrusa draft genome.</title>
        <authorList>
            <person name="Kono N."/>
            <person name="Arakawa K."/>
        </authorList>
    </citation>
    <scope>NUCLEOTIDE SEQUENCE [LARGE SCALE GENOMIC DNA]</scope>
</reference>
<keyword evidence="3" id="KW-1185">Reference proteome</keyword>
<evidence type="ECO:0000313" key="2">
    <source>
        <dbReference type="EMBL" id="GIY46697.1"/>
    </source>
</evidence>
<accession>A0AAV4TP02</accession>
<dbReference type="AlphaFoldDB" id="A0AAV4TP02"/>
<proteinExistence type="predicted"/>
<feature type="region of interest" description="Disordered" evidence="1">
    <location>
        <begin position="1"/>
        <end position="24"/>
    </location>
</feature>
<organism evidence="2 3">
    <name type="scientific">Caerostris extrusa</name>
    <name type="common">Bark spider</name>
    <name type="synonym">Caerostris bankana</name>
    <dbReference type="NCBI Taxonomy" id="172846"/>
    <lineage>
        <taxon>Eukaryota</taxon>
        <taxon>Metazoa</taxon>
        <taxon>Ecdysozoa</taxon>
        <taxon>Arthropoda</taxon>
        <taxon>Chelicerata</taxon>
        <taxon>Arachnida</taxon>
        <taxon>Araneae</taxon>
        <taxon>Araneomorphae</taxon>
        <taxon>Entelegynae</taxon>
        <taxon>Araneoidea</taxon>
        <taxon>Araneidae</taxon>
        <taxon>Caerostris</taxon>
    </lineage>
</organism>
<gene>
    <name evidence="2" type="ORF">CEXT_6011</name>
</gene>
<comment type="caution">
    <text evidence="2">The sequence shown here is derived from an EMBL/GenBank/DDBJ whole genome shotgun (WGS) entry which is preliminary data.</text>
</comment>
<evidence type="ECO:0000256" key="1">
    <source>
        <dbReference type="SAM" id="MobiDB-lite"/>
    </source>
</evidence>